<dbReference type="KEGG" id="spav:Spa2297_03995"/>
<evidence type="ECO:0000313" key="2">
    <source>
        <dbReference type="Proteomes" id="UP000078468"/>
    </source>
</evidence>
<dbReference type="EMBL" id="CP015866">
    <property type="protein sequence ID" value="ANJ11322.1"/>
    <property type="molecule type" value="Genomic_DNA"/>
</dbReference>
<protein>
    <submittedName>
        <fullName evidence="1">Uncharacterized protein</fullName>
    </submittedName>
</protein>
<proteinExistence type="predicted"/>
<dbReference type="PANTHER" id="PTHR42305">
    <property type="entry name" value="MEMBRANE PROTEIN RV1733C-RELATED"/>
    <property type="match status" value="1"/>
</dbReference>
<sequence length="193" mass="21017">MRRNRTVRRSLWRWRRNPLRRREDVLEGWILLVVWLLVAVAAPVAGILGAQASAQSAAQRRADRHPVTAVLSSDASRDSLAGGTTGGRVDAAVRWTAPDGTRHSGRATVDENMKAGSRVTVWTDRQDRLTPAPPSATQAGVDAAFMGAASTFAVVTAAAAGYYGSKLVLDRRRRTAWEDEWRVIGSQWGRAAS</sequence>
<name>A0A191V8S9_9ACTN</name>
<dbReference type="GeneID" id="91304031"/>
<organism evidence="1 2">
    <name type="scientific">Streptomyces parvulus</name>
    <dbReference type="NCBI Taxonomy" id="146923"/>
    <lineage>
        <taxon>Bacteria</taxon>
        <taxon>Bacillati</taxon>
        <taxon>Actinomycetota</taxon>
        <taxon>Actinomycetes</taxon>
        <taxon>Kitasatosporales</taxon>
        <taxon>Streptomycetaceae</taxon>
        <taxon>Streptomyces</taxon>
    </lineage>
</organism>
<dbReference type="InterPro" id="IPR039708">
    <property type="entry name" value="MT1774/Rv1733c-like"/>
</dbReference>
<reference evidence="1 2" key="1">
    <citation type="submission" date="2016-05" db="EMBL/GenBank/DDBJ databases">
        <title>Non-Contiguous Finished Genome Sequence of Streptomyces parvulus 2297 Integrated Site-Specifically with Actinophage R4.</title>
        <authorList>
            <person name="Nishizawa T."/>
            <person name="Miura T."/>
            <person name="Harada C."/>
            <person name="Guo Y."/>
            <person name="Narisawa K."/>
            <person name="Ohta H."/>
            <person name="Takahashi H."/>
            <person name="Shirai M."/>
        </authorList>
    </citation>
    <scope>NUCLEOTIDE SEQUENCE [LARGE SCALE GENOMIC DNA]</scope>
    <source>
        <strain evidence="1 2">2297</strain>
    </source>
</reference>
<dbReference type="AlphaFoldDB" id="A0A191V8S9"/>
<dbReference type="RefSeq" id="WP_064731650.1">
    <property type="nucleotide sequence ID" value="NZ_BMRX01000003.1"/>
</dbReference>
<dbReference type="PANTHER" id="PTHR42305:SF1">
    <property type="entry name" value="MEMBRANE PROTEIN RV1733C-RELATED"/>
    <property type="match status" value="1"/>
</dbReference>
<dbReference type="Proteomes" id="UP000078468">
    <property type="component" value="Chromosome"/>
</dbReference>
<gene>
    <name evidence="1" type="ORF">Spa2297_03995</name>
</gene>
<evidence type="ECO:0000313" key="1">
    <source>
        <dbReference type="EMBL" id="ANJ11322.1"/>
    </source>
</evidence>
<accession>A0A191V8S9</accession>